<dbReference type="CDD" id="cd18787">
    <property type="entry name" value="SF2_C_DEAD"/>
    <property type="match status" value="1"/>
</dbReference>
<dbReference type="InterPro" id="IPR027417">
    <property type="entry name" value="P-loop_NTPase"/>
</dbReference>
<evidence type="ECO:0000256" key="2">
    <source>
        <dbReference type="ARBA" id="ARBA00012552"/>
    </source>
</evidence>
<dbReference type="InterPro" id="IPR012541">
    <property type="entry name" value="DBP10_C"/>
</dbReference>
<feature type="short sequence motif" description="Q motif" evidence="9">
    <location>
        <begin position="18"/>
        <end position="46"/>
    </location>
</feature>
<protein>
    <recommendedName>
        <fullName evidence="2">RNA helicase</fullName>
        <ecNumber evidence="2">3.6.4.13</ecNumber>
    </recommendedName>
</protein>
<feature type="compositionally biased region" description="Basic residues" evidence="10">
    <location>
        <begin position="759"/>
        <end position="768"/>
    </location>
</feature>
<dbReference type="GO" id="GO:0005634">
    <property type="term" value="C:nucleus"/>
    <property type="evidence" value="ECO:0007669"/>
    <property type="project" value="InterPro"/>
</dbReference>
<feature type="domain" description="Helicase C-terminal" evidence="12">
    <location>
        <begin position="246"/>
        <end position="395"/>
    </location>
</feature>
<feature type="domain" description="Helicase ATP-binding" evidence="11">
    <location>
        <begin position="49"/>
        <end position="222"/>
    </location>
</feature>
<dbReference type="InterPro" id="IPR014014">
    <property type="entry name" value="RNA_helicase_DEAD_Q_motif"/>
</dbReference>
<evidence type="ECO:0000313" key="14">
    <source>
        <dbReference type="EMBL" id="ESW06589.1"/>
    </source>
</evidence>
<reference evidence="15" key="1">
    <citation type="journal article" date="2014" name="Nat. Genet.">
        <title>A reference genome for common bean and genome-wide analysis of dual domestications.</title>
        <authorList>
            <person name="Schmutz J."/>
            <person name="McClean P.E."/>
            <person name="Mamidi S."/>
            <person name="Wu G.A."/>
            <person name="Cannon S.B."/>
            <person name="Grimwood J."/>
            <person name="Jenkins J."/>
            <person name="Shu S."/>
            <person name="Song Q."/>
            <person name="Chavarro C."/>
            <person name="Torres-Torres M."/>
            <person name="Geffroy V."/>
            <person name="Moghaddam S.M."/>
            <person name="Gao D."/>
            <person name="Abernathy B."/>
            <person name="Barry K."/>
            <person name="Blair M."/>
            <person name="Brick M.A."/>
            <person name="Chovatia M."/>
            <person name="Gepts P."/>
            <person name="Goodstein D.M."/>
            <person name="Gonzales M."/>
            <person name="Hellsten U."/>
            <person name="Hyten D.L."/>
            <person name="Jia G."/>
            <person name="Kelly J.D."/>
            <person name="Kudrna D."/>
            <person name="Lee R."/>
            <person name="Richard M.M."/>
            <person name="Miklas P.N."/>
            <person name="Osorno J.M."/>
            <person name="Rodrigues J."/>
            <person name="Thareau V."/>
            <person name="Urrea C.A."/>
            <person name="Wang M."/>
            <person name="Yu Y."/>
            <person name="Zhang M."/>
            <person name="Wing R.A."/>
            <person name="Cregan P.B."/>
            <person name="Rokhsar D.S."/>
            <person name="Jackson S.A."/>
        </authorList>
    </citation>
    <scope>NUCLEOTIDE SEQUENCE [LARGE SCALE GENOMIC DNA]</scope>
    <source>
        <strain evidence="15">cv. G19833</strain>
    </source>
</reference>
<dbReference type="GO" id="GO:0003723">
    <property type="term" value="F:RNA binding"/>
    <property type="evidence" value="ECO:0007669"/>
    <property type="project" value="UniProtKB-KW"/>
</dbReference>
<gene>
    <name evidence="14" type="ORF">PHAVU_010G059900g</name>
</gene>
<keyword evidence="5" id="KW-0347">Helicase</keyword>
<evidence type="ECO:0000256" key="4">
    <source>
        <dbReference type="ARBA" id="ARBA00022801"/>
    </source>
</evidence>
<evidence type="ECO:0000256" key="1">
    <source>
        <dbReference type="ARBA" id="ARBA00010379"/>
    </source>
</evidence>
<dbReference type="SMART" id="SM00490">
    <property type="entry name" value="HELICc"/>
    <property type="match status" value="1"/>
</dbReference>
<feature type="region of interest" description="Disordered" evidence="10">
    <location>
        <begin position="684"/>
        <end position="782"/>
    </location>
</feature>
<feature type="domain" description="DEAD-box RNA helicase Q" evidence="13">
    <location>
        <begin position="18"/>
        <end position="46"/>
    </location>
</feature>
<feature type="compositionally biased region" description="Basic and acidic residues" evidence="10">
    <location>
        <begin position="732"/>
        <end position="748"/>
    </location>
</feature>
<dbReference type="Pfam" id="PF00270">
    <property type="entry name" value="DEAD"/>
    <property type="match status" value="1"/>
</dbReference>
<evidence type="ECO:0000256" key="3">
    <source>
        <dbReference type="ARBA" id="ARBA00022741"/>
    </source>
</evidence>
<dbReference type="Gene3D" id="3.40.50.300">
    <property type="entry name" value="P-loop containing nucleotide triphosphate hydrolases"/>
    <property type="match status" value="2"/>
</dbReference>
<dbReference type="SMART" id="SM00487">
    <property type="entry name" value="DEXDc"/>
    <property type="match status" value="1"/>
</dbReference>
<comment type="catalytic activity">
    <reaction evidence="8">
        <text>ATP + H2O = ADP + phosphate + H(+)</text>
        <dbReference type="Rhea" id="RHEA:13065"/>
        <dbReference type="ChEBI" id="CHEBI:15377"/>
        <dbReference type="ChEBI" id="CHEBI:15378"/>
        <dbReference type="ChEBI" id="CHEBI:30616"/>
        <dbReference type="ChEBI" id="CHEBI:43474"/>
        <dbReference type="ChEBI" id="CHEBI:456216"/>
        <dbReference type="EC" id="3.6.4.13"/>
    </reaction>
</comment>
<dbReference type="OrthoDB" id="10261375at2759"/>
<dbReference type="CDD" id="cd17959">
    <property type="entry name" value="DEADc_DDX54"/>
    <property type="match status" value="1"/>
</dbReference>
<dbReference type="PhylomeDB" id="V7AM60"/>
<dbReference type="EMBL" id="CM002297">
    <property type="protein sequence ID" value="ESW06589.1"/>
    <property type="molecule type" value="Genomic_DNA"/>
</dbReference>
<feature type="region of interest" description="Disordered" evidence="10">
    <location>
        <begin position="1"/>
        <end position="20"/>
    </location>
</feature>
<dbReference type="eggNOG" id="KOG0337">
    <property type="taxonomic scope" value="Eukaryota"/>
</dbReference>
<evidence type="ECO:0000259" key="11">
    <source>
        <dbReference type="PROSITE" id="PS51192"/>
    </source>
</evidence>
<evidence type="ECO:0000256" key="5">
    <source>
        <dbReference type="ARBA" id="ARBA00022806"/>
    </source>
</evidence>
<dbReference type="SMART" id="SM01123">
    <property type="entry name" value="DBP10CT"/>
    <property type="match status" value="1"/>
</dbReference>
<feature type="region of interest" description="Disordered" evidence="10">
    <location>
        <begin position="547"/>
        <end position="585"/>
    </location>
</feature>
<evidence type="ECO:0000259" key="12">
    <source>
        <dbReference type="PROSITE" id="PS51194"/>
    </source>
</evidence>
<name>V7AM60_PHAVU</name>
<dbReference type="InterPro" id="IPR001650">
    <property type="entry name" value="Helicase_C-like"/>
</dbReference>
<evidence type="ECO:0000256" key="7">
    <source>
        <dbReference type="ARBA" id="ARBA00022884"/>
    </source>
</evidence>
<dbReference type="GO" id="GO:0003724">
    <property type="term" value="F:RNA helicase activity"/>
    <property type="evidence" value="ECO:0007669"/>
    <property type="project" value="UniProtKB-EC"/>
</dbReference>
<accession>V7AM60</accession>
<comment type="similarity">
    <text evidence="1">Belongs to the DEAD box helicase family. DDX54/DBP10 subfamily.</text>
</comment>
<dbReference type="PROSITE" id="PS51192">
    <property type="entry name" value="HELICASE_ATP_BIND_1"/>
    <property type="match status" value="1"/>
</dbReference>
<keyword evidence="3" id="KW-0547">Nucleotide-binding</keyword>
<dbReference type="EC" id="3.6.4.13" evidence="2"/>
<dbReference type="InterPro" id="IPR011545">
    <property type="entry name" value="DEAD/DEAH_box_helicase_dom"/>
</dbReference>
<keyword evidence="7" id="KW-0694">RNA-binding</keyword>
<dbReference type="InterPro" id="IPR050079">
    <property type="entry name" value="DEAD_box_RNA_helicase"/>
</dbReference>
<dbReference type="PROSITE" id="PS51194">
    <property type="entry name" value="HELICASE_CTER"/>
    <property type="match status" value="1"/>
</dbReference>
<dbReference type="AlphaFoldDB" id="V7AM60"/>
<evidence type="ECO:0000313" key="15">
    <source>
        <dbReference type="Proteomes" id="UP000000226"/>
    </source>
</evidence>
<dbReference type="InterPro" id="IPR014001">
    <property type="entry name" value="Helicase_ATP-bd"/>
</dbReference>
<feature type="compositionally biased region" description="Basic residues" evidence="10">
    <location>
        <begin position="573"/>
        <end position="583"/>
    </location>
</feature>
<dbReference type="Gramene" id="ESW06589">
    <property type="protein sequence ID" value="ESW06589"/>
    <property type="gene ID" value="PHAVU_010G059900g"/>
</dbReference>
<dbReference type="GO" id="GO:0005524">
    <property type="term" value="F:ATP binding"/>
    <property type="evidence" value="ECO:0007669"/>
    <property type="project" value="UniProtKB-KW"/>
</dbReference>
<dbReference type="PANTHER" id="PTHR47959">
    <property type="entry name" value="ATP-DEPENDENT RNA HELICASE RHLE-RELATED"/>
    <property type="match status" value="1"/>
</dbReference>
<dbReference type="SMR" id="V7AM60"/>
<dbReference type="PANTHER" id="PTHR47959:SF8">
    <property type="entry name" value="RNA HELICASE"/>
    <property type="match status" value="1"/>
</dbReference>
<dbReference type="Pfam" id="PF00271">
    <property type="entry name" value="Helicase_C"/>
    <property type="match status" value="1"/>
</dbReference>
<dbReference type="OMA" id="EDQFGMM"/>
<keyword evidence="6" id="KW-0067">ATP-binding</keyword>
<dbReference type="GO" id="GO:0016887">
    <property type="term" value="F:ATP hydrolysis activity"/>
    <property type="evidence" value="ECO:0007669"/>
    <property type="project" value="RHEA"/>
</dbReference>
<organism evidence="14 15">
    <name type="scientific">Phaseolus vulgaris</name>
    <name type="common">Kidney bean</name>
    <name type="synonym">French bean</name>
    <dbReference type="NCBI Taxonomy" id="3885"/>
    <lineage>
        <taxon>Eukaryota</taxon>
        <taxon>Viridiplantae</taxon>
        <taxon>Streptophyta</taxon>
        <taxon>Embryophyta</taxon>
        <taxon>Tracheophyta</taxon>
        <taxon>Spermatophyta</taxon>
        <taxon>Magnoliopsida</taxon>
        <taxon>eudicotyledons</taxon>
        <taxon>Gunneridae</taxon>
        <taxon>Pentapetalae</taxon>
        <taxon>rosids</taxon>
        <taxon>fabids</taxon>
        <taxon>Fabales</taxon>
        <taxon>Fabaceae</taxon>
        <taxon>Papilionoideae</taxon>
        <taxon>50 kb inversion clade</taxon>
        <taxon>NPAAA clade</taxon>
        <taxon>indigoferoid/millettioid clade</taxon>
        <taxon>Phaseoleae</taxon>
        <taxon>Phaseolus</taxon>
    </lineage>
</organism>
<dbReference type="Pfam" id="PF08147">
    <property type="entry name" value="DBP10CT"/>
    <property type="match status" value="1"/>
</dbReference>
<dbReference type="InterPro" id="IPR033517">
    <property type="entry name" value="DDX54/DBP10_DEAD-box_helicase"/>
</dbReference>
<evidence type="ECO:0000259" key="13">
    <source>
        <dbReference type="PROSITE" id="PS51195"/>
    </source>
</evidence>
<keyword evidence="4" id="KW-0378">Hydrolase</keyword>
<dbReference type="GO" id="GO:0005829">
    <property type="term" value="C:cytosol"/>
    <property type="evidence" value="ECO:0007669"/>
    <property type="project" value="TreeGrafter"/>
</dbReference>
<evidence type="ECO:0000256" key="9">
    <source>
        <dbReference type="PROSITE-ProRule" id="PRU00552"/>
    </source>
</evidence>
<keyword evidence="15" id="KW-1185">Reference proteome</keyword>
<dbReference type="PROSITE" id="PS51195">
    <property type="entry name" value="Q_MOTIF"/>
    <property type="match status" value="1"/>
</dbReference>
<proteinExistence type="inferred from homology"/>
<sequence length="782" mass="88183">MGGEGRAAMKKKKNAKSGGFESLGLSPNVFRGIKRKGYKVPTPIQRKTMPLILSGSDVVAMARTGSGKTAAFLVPMIHRLNQHIPQSGVRALILSPTRDLALQTLKFTKELAHFSDLRVSLLVGGDSMESQFEELSQSPDIIIATPGRLMHHLSEVDDMSLRSVEYVVFDEADCLFGMGFAEQLHKILAQLGENRQTLLFSATLPSALAEFAKAGLRDPQLVRLDLETKISPDLKLAFFTMRQEEKYPALLYLVREHIGSDEQSLIFVSTKHHVEFLNVLFRQEGIEPSVCYGDMDQDARKIHVSKFRSRKTMLLIVTDVAARGIDIPLLDNVINWDFPPKPKIFVHRVGRVARAGRTGTAYSFVTPEDMAYLLDLHLFLSKPIKPAPTEEEFLRDIDGVLSRCDQAMANRETIYGRFPQKVIDLVSDRVREVIDTSAELELLQRTCKNAFRLYSKTKPLPAKESIRRVKDLPREGLHPMFMKVLETGELTALAFSEHLKKFRPKQTILEAEGEAAKSKHQQGPSGQWGDVMKRKRAIHQNVINLVHEQQQSKNNKEKEEIESEISPSMEKGRKARGTKRKPQSFKDEDHYISSIPINQHMEAGLSVKANEDFASNRLDSAVLDLVADDGAGIRKQRSMYHWDKRSKKYIKLNNGDRVAANGKIKTESGAKTKATKTGMYKRWKERSHGKISLRGTNDGDRQESTSLAGSYRRGRGNFKGSNKQHSMPNAHVRSEIKDMDQIRKERQQKANRTSYIKSKSTKGKKFGKNGKSGKNGKRRKSK</sequence>
<evidence type="ECO:0000256" key="10">
    <source>
        <dbReference type="SAM" id="MobiDB-lite"/>
    </source>
</evidence>
<dbReference type="SUPFAM" id="SSF52540">
    <property type="entry name" value="P-loop containing nucleoside triphosphate hydrolases"/>
    <property type="match status" value="1"/>
</dbReference>
<dbReference type="STRING" id="3885.V7AM60"/>
<evidence type="ECO:0000256" key="6">
    <source>
        <dbReference type="ARBA" id="ARBA00022840"/>
    </source>
</evidence>
<evidence type="ECO:0000256" key="8">
    <source>
        <dbReference type="ARBA" id="ARBA00047984"/>
    </source>
</evidence>
<dbReference type="Proteomes" id="UP000000226">
    <property type="component" value="Chromosome 10"/>
</dbReference>